<accession>A0A1A9Z6P6</accession>
<dbReference type="GO" id="GO:0005654">
    <property type="term" value="C:nucleoplasm"/>
    <property type="evidence" value="ECO:0007669"/>
    <property type="project" value="TreeGrafter"/>
</dbReference>
<feature type="compositionally biased region" description="Acidic residues" evidence="1">
    <location>
        <begin position="104"/>
        <end position="114"/>
    </location>
</feature>
<dbReference type="Proteomes" id="UP000092445">
    <property type="component" value="Unassembled WGS sequence"/>
</dbReference>
<evidence type="ECO:0000256" key="1">
    <source>
        <dbReference type="SAM" id="MobiDB-lite"/>
    </source>
</evidence>
<dbReference type="STRING" id="7398.A0A1A9Z6P6"/>
<proteinExistence type="predicted"/>
<evidence type="ECO:0000313" key="3">
    <source>
        <dbReference type="Proteomes" id="UP000092445"/>
    </source>
</evidence>
<keyword evidence="3" id="KW-1185">Reference proteome</keyword>
<feature type="region of interest" description="Disordered" evidence="1">
    <location>
        <begin position="285"/>
        <end position="396"/>
    </location>
</feature>
<name>A0A1A9Z6P6_GLOPL</name>
<feature type="compositionally biased region" description="Polar residues" evidence="1">
    <location>
        <begin position="324"/>
        <end position="346"/>
    </location>
</feature>
<reference evidence="2" key="2">
    <citation type="submission" date="2020-05" db="UniProtKB">
        <authorList>
            <consortium name="EnsemblMetazoa"/>
        </authorList>
    </citation>
    <scope>IDENTIFICATION</scope>
    <source>
        <strain evidence="2">IAEA</strain>
    </source>
</reference>
<feature type="region of interest" description="Disordered" evidence="1">
    <location>
        <begin position="239"/>
        <end position="260"/>
    </location>
</feature>
<feature type="compositionally biased region" description="Low complexity" evidence="1">
    <location>
        <begin position="348"/>
        <end position="358"/>
    </location>
</feature>
<protein>
    <recommendedName>
        <fullName evidence="4">Ankyrin repeat domain-containing protein 12</fullName>
    </recommendedName>
</protein>
<dbReference type="AlphaFoldDB" id="A0A1A9Z6P6"/>
<feature type="compositionally biased region" description="Basic and acidic residues" evidence="1">
    <location>
        <begin position="122"/>
        <end position="131"/>
    </location>
</feature>
<dbReference type="EnsemblMetazoa" id="GPAI005467-RA">
    <property type="protein sequence ID" value="GPAI005467-PA"/>
    <property type="gene ID" value="GPAI005467"/>
</dbReference>
<feature type="compositionally biased region" description="Polar residues" evidence="1">
    <location>
        <begin position="90"/>
        <end position="100"/>
    </location>
</feature>
<feature type="compositionally biased region" description="Basic and acidic residues" evidence="1">
    <location>
        <begin position="53"/>
        <end position="84"/>
    </location>
</feature>
<organism evidence="2 3">
    <name type="scientific">Glossina pallidipes</name>
    <name type="common">Tsetse fly</name>
    <dbReference type="NCBI Taxonomy" id="7398"/>
    <lineage>
        <taxon>Eukaryota</taxon>
        <taxon>Metazoa</taxon>
        <taxon>Ecdysozoa</taxon>
        <taxon>Arthropoda</taxon>
        <taxon>Hexapoda</taxon>
        <taxon>Insecta</taxon>
        <taxon>Pterygota</taxon>
        <taxon>Neoptera</taxon>
        <taxon>Endopterygota</taxon>
        <taxon>Diptera</taxon>
        <taxon>Brachycera</taxon>
        <taxon>Muscomorpha</taxon>
        <taxon>Hippoboscoidea</taxon>
        <taxon>Glossinidae</taxon>
        <taxon>Glossina</taxon>
    </lineage>
</organism>
<dbReference type="PANTHER" id="PTHR24149">
    <property type="entry name" value="ANKYRIN REPEAT DOMAIN-CONTAINING PROTEIN 12"/>
    <property type="match status" value="1"/>
</dbReference>
<feature type="compositionally biased region" description="Low complexity" evidence="1">
    <location>
        <begin position="146"/>
        <end position="162"/>
    </location>
</feature>
<evidence type="ECO:0008006" key="4">
    <source>
        <dbReference type="Google" id="ProtNLM"/>
    </source>
</evidence>
<reference evidence="3" key="1">
    <citation type="submission" date="2014-03" db="EMBL/GenBank/DDBJ databases">
        <authorList>
            <person name="Aksoy S."/>
            <person name="Warren W."/>
            <person name="Wilson R.K."/>
        </authorList>
    </citation>
    <scope>NUCLEOTIDE SEQUENCE [LARGE SCALE GENOMIC DNA]</scope>
    <source>
        <strain evidence="3">IAEA</strain>
    </source>
</reference>
<evidence type="ECO:0000313" key="2">
    <source>
        <dbReference type="EnsemblMetazoa" id="GPAI005467-PA"/>
    </source>
</evidence>
<dbReference type="PANTHER" id="PTHR24149:SF14">
    <property type="entry name" value="ANKYRIN REPEAT DOMAIN 12"/>
    <property type="match status" value="1"/>
</dbReference>
<sequence length="630" mass="70807">MPPPRPRGIGCSTGIVPARPNPNTPMSERQQMALLIQMTASSSDHSRSYQKTKKSDEMEDTHVLEKLDVKDKTDELNSDKKDNSFEVGNLTETASGTNKRNFSDIDEEDCDDNDESKKKRRKDSDTMKDKQTANSRIVNRTEKNVKSSTSKGASSSNKSGTTTDKDDVKNKSSTYDAEADEEDLKNEVLYSGGLKVPPLKIVIPQQNCTIDTDGTVSRTGKISVSRNAALPYVVSSNNDCSDGLPSNASPRDSPNKVSTSCTVMEEKHGKLFNEDKNLRVLRSAHRSGLASHDRNSNNPSPQMQSNSPSPASSTAADPVDNKISYANVSNSPPHQSTCSENENIVNLPSPSTSSTSSSKEVTGNNVELHPRKRKIRSKNEDVKSNSSNNSNNETSLICSESHPHDLPFTNCFQMYMNIRRQIEKKWKNVFPVKPRPPQGYDEYLINTKNYTLHSKQKVPDPITPSSTPSKMKEIFLIQEKERLELYQRHTVEREKLCLNVEQEIIRVHSKAARSISCQSLPFSVCTFIKDEEVYNIVTPEQDEKDKNARYRFNGRLLLSWLQDVDDKWEKIKESMILRHHNEAESLHAVQLMDWEIALKKNDLCGYDSQIVVESSHVPIVQVEDFDLLPA</sequence>
<feature type="region of interest" description="Disordered" evidence="1">
    <location>
        <begin position="1"/>
        <end position="181"/>
    </location>
</feature>
<feature type="compositionally biased region" description="Low complexity" evidence="1">
    <location>
        <begin position="296"/>
        <end position="313"/>
    </location>
</feature>
<dbReference type="VEuPathDB" id="VectorBase:GPAI005467"/>
<dbReference type="InterPro" id="IPR053210">
    <property type="entry name" value="ANKRD12"/>
</dbReference>